<keyword evidence="8" id="KW-1185">Reference proteome</keyword>
<evidence type="ECO:0000313" key="8">
    <source>
        <dbReference type="Proteomes" id="UP000287336"/>
    </source>
</evidence>
<evidence type="ECO:0008006" key="9">
    <source>
        <dbReference type="Google" id="ProtNLM"/>
    </source>
</evidence>
<dbReference type="CDD" id="cd07984">
    <property type="entry name" value="LPLAT_LABLAT-like"/>
    <property type="match status" value="1"/>
</dbReference>
<dbReference type="RefSeq" id="WP_126946415.1">
    <property type="nucleotide sequence ID" value="NZ_RZHG01000015.1"/>
</dbReference>
<evidence type="ECO:0000256" key="1">
    <source>
        <dbReference type="ARBA" id="ARBA00004533"/>
    </source>
</evidence>
<evidence type="ECO:0000313" key="7">
    <source>
        <dbReference type="EMBL" id="RUR31558.1"/>
    </source>
</evidence>
<dbReference type="PANTHER" id="PTHR30606:SF10">
    <property type="entry name" value="PHOSPHATIDYLINOSITOL MANNOSIDE ACYLTRANSFERASE"/>
    <property type="match status" value="1"/>
</dbReference>
<dbReference type="GO" id="GO:0016746">
    <property type="term" value="F:acyltransferase activity"/>
    <property type="evidence" value="ECO:0007669"/>
    <property type="project" value="UniProtKB-KW"/>
</dbReference>
<keyword evidence="2" id="KW-1003">Cell membrane</keyword>
<dbReference type="Pfam" id="PF03279">
    <property type="entry name" value="Lip_A_acyltrans"/>
    <property type="match status" value="1"/>
</dbReference>
<dbReference type="GO" id="GO:0009247">
    <property type="term" value="P:glycolipid biosynthetic process"/>
    <property type="evidence" value="ECO:0007669"/>
    <property type="project" value="UniProtKB-ARBA"/>
</dbReference>
<dbReference type="EMBL" id="RZHG01000015">
    <property type="protein sequence ID" value="RUR31558.1"/>
    <property type="molecule type" value="Genomic_DNA"/>
</dbReference>
<protein>
    <recommendedName>
        <fullName evidence="9">Lipid A biosynthesis acyltransferase</fullName>
    </recommendedName>
</protein>
<proteinExistence type="predicted"/>
<keyword evidence="4" id="KW-0808">Transferase</keyword>
<keyword evidence="5" id="KW-0472">Membrane</keyword>
<dbReference type="Proteomes" id="UP000287336">
    <property type="component" value="Unassembled WGS sequence"/>
</dbReference>
<dbReference type="InterPro" id="IPR004960">
    <property type="entry name" value="LipA_acyltrans"/>
</dbReference>
<evidence type="ECO:0000256" key="4">
    <source>
        <dbReference type="ARBA" id="ARBA00022679"/>
    </source>
</evidence>
<keyword evidence="6" id="KW-0012">Acyltransferase</keyword>
<dbReference type="AlphaFoldDB" id="A0A433KPI5"/>
<organism evidence="7 8">
    <name type="scientific">Vreelandella andesensis</name>
    <dbReference type="NCBI Taxonomy" id="447567"/>
    <lineage>
        <taxon>Bacteria</taxon>
        <taxon>Pseudomonadati</taxon>
        <taxon>Pseudomonadota</taxon>
        <taxon>Gammaproteobacteria</taxon>
        <taxon>Oceanospirillales</taxon>
        <taxon>Halomonadaceae</taxon>
        <taxon>Vreelandella</taxon>
    </lineage>
</organism>
<comment type="subcellular location">
    <subcellularLocation>
        <location evidence="1">Cell inner membrane</location>
    </subcellularLocation>
</comment>
<dbReference type="PANTHER" id="PTHR30606">
    <property type="entry name" value="LIPID A BIOSYNTHESIS LAUROYL ACYLTRANSFERASE"/>
    <property type="match status" value="1"/>
</dbReference>
<reference evidence="7 8" key="1">
    <citation type="submission" date="2018-12" db="EMBL/GenBank/DDBJ databases">
        <title>three novel Halomonas strain isolated from plants.</title>
        <authorList>
            <person name="Sun C."/>
        </authorList>
    </citation>
    <scope>NUCLEOTIDE SEQUENCE [LARGE SCALE GENOMIC DNA]</scope>
    <source>
        <strain evidence="7 8">DSM 19434</strain>
    </source>
</reference>
<evidence type="ECO:0000256" key="5">
    <source>
        <dbReference type="ARBA" id="ARBA00023136"/>
    </source>
</evidence>
<comment type="caution">
    <text evidence="7">The sequence shown here is derived from an EMBL/GenBank/DDBJ whole genome shotgun (WGS) entry which is preliminary data.</text>
</comment>
<accession>A0A433KPI5</accession>
<evidence type="ECO:0000256" key="6">
    <source>
        <dbReference type="ARBA" id="ARBA00023315"/>
    </source>
</evidence>
<evidence type="ECO:0000256" key="3">
    <source>
        <dbReference type="ARBA" id="ARBA00022519"/>
    </source>
</evidence>
<dbReference type="GO" id="GO:0005886">
    <property type="term" value="C:plasma membrane"/>
    <property type="evidence" value="ECO:0007669"/>
    <property type="project" value="UniProtKB-SubCell"/>
</dbReference>
<name>A0A433KPI5_9GAMM</name>
<evidence type="ECO:0000256" key="2">
    <source>
        <dbReference type="ARBA" id="ARBA00022475"/>
    </source>
</evidence>
<keyword evidence="3" id="KW-0997">Cell inner membrane</keyword>
<gene>
    <name evidence="7" type="ORF">ELY33_07845</name>
</gene>
<dbReference type="OrthoDB" id="5798399at2"/>
<sequence length="291" mass="32855">MTRPVIDRDAVLAVVMQGLPVSAVSALGARLGRRYAKQAWNRQARWVERLVGNLEFLNDRTLETSERRELLMAYGEQMGRVYAEIPVLPRLVRSPKFHIVNEEAIQSLSGPCLIVTPHLANWETGLAFLGRALDSLYVLYEPRETEARMALAMRARQAIMPHAHFVSTAQPQPMRQLMNALSQGASVSIMPDEPSPNGHIPAFGKEPLARGNRWMAARLAASQGAQILPLCVTRHQGAEMTLTVHPPLPREPRLTSREQAISYSEQMDALFETWVRQAPTDWYWLKDVRLY</sequence>